<dbReference type="SUPFAM" id="SSF81665">
    <property type="entry name" value="Calcium ATPase, transmembrane domain M"/>
    <property type="match status" value="1"/>
</dbReference>
<reference evidence="4" key="2">
    <citation type="submission" date="2025-09" db="UniProtKB">
        <authorList>
            <consortium name="Ensembl"/>
        </authorList>
    </citation>
    <scope>IDENTIFICATION</scope>
</reference>
<evidence type="ECO:0000313" key="4">
    <source>
        <dbReference type="Ensembl" id="ENSSRHP00000074456.1"/>
    </source>
</evidence>
<feature type="region of interest" description="Disordered" evidence="1">
    <location>
        <begin position="155"/>
        <end position="175"/>
    </location>
</feature>
<feature type="domain" description="P-type ATPase A" evidence="3">
    <location>
        <begin position="105"/>
        <end position="192"/>
    </location>
</feature>
<keyword evidence="2" id="KW-1133">Transmembrane helix</keyword>
<dbReference type="InterPro" id="IPR008250">
    <property type="entry name" value="ATPase_P-typ_transduc_dom_A_sf"/>
</dbReference>
<proteinExistence type="predicted"/>
<accession>A0A673L7Y1</accession>
<evidence type="ECO:0000256" key="2">
    <source>
        <dbReference type="SAM" id="Phobius"/>
    </source>
</evidence>
<dbReference type="Gene3D" id="1.20.1110.10">
    <property type="entry name" value="Calcium-transporting ATPase, transmembrane domain"/>
    <property type="match status" value="1"/>
</dbReference>
<dbReference type="GO" id="GO:0036376">
    <property type="term" value="P:sodium ion export across plasma membrane"/>
    <property type="evidence" value="ECO:0007669"/>
    <property type="project" value="TreeGrafter"/>
</dbReference>
<dbReference type="SUPFAM" id="SSF81653">
    <property type="entry name" value="Calcium ATPase, transduction domain A"/>
    <property type="match status" value="1"/>
</dbReference>
<dbReference type="GO" id="GO:1990573">
    <property type="term" value="P:potassium ion import across plasma membrane"/>
    <property type="evidence" value="ECO:0007669"/>
    <property type="project" value="TreeGrafter"/>
</dbReference>
<feature type="transmembrane region" description="Helical" evidence="2">
    <location>
        <begin position="86"/>
        <end position="106"/>
    </location>
</feature>
<keyword evidence="2" id="KW-0812">Transmembrane</keyword>
<organism evidence="4 5">
    <name type="scientific">Sinocyclocheilus rhinocerous</name>
    <dbReference type="NCBI Taxonomy" id="307959"/>
    <lineage>
        <taxon>Eukaryota</taxon>
        <taxon>Metazoa</taxon>
        <taxon>Chordata</taxon>
        <taxon>Craniata</taxon>
        <taxon>Vertebrata</taxon>
        <taxon>Euteleostomi</taxon>
        <taxon>Actinopterygii</taxon>
        <taxon>Neopterygii</taxon>
        <taxon>Teleostei</taxon>
        <taxon>Ostariophysi</taxon>
        <taxon>Cypriniformes</taxon>
        <taxon>Cyprinidae</taxon>
        <taxon>Cyprininae</taxon>
        <taxon>Sinocyclocheilus</taxon>
    </lineage>
</organism>
<sequence>RKSKKGKKRRIFFALLQDDHKLTLDELSRKYGTDLNKGLSERDGPNSLTPPPTTPEWTLLWFGAFLCFTAYGIQAASEEESANDNLYLGLVLAFVVIIMESFRNLVPQQALVVRDGEKKVIHAEEVVVGDLVEVKGGDRIPADLGIISSQGCKVDNSSLTGESEPQTRTPDFSHDNPLETKNIAFFSTNCSTISVQWIISVSRPLKSINPGHMLLCLSRK</sequence>
<dbReference type="PRINTS" id="PR00121">
    <property type="entry name" value="NAKATPASE"/>
</dbReference>
<reference evidence="4" key="1">
    <citation type="submission" date="2025-08" db="UniProtKB">
        <authorList>
            <consortium name="Ensembl"/>
        </authorList>
    </citation>
    <scope>IDENTIFICATION</scope>
</reference>
<dbReference type="InterPro" id="IPR023298">
    <property type="entry name" value="ATPase_P-typ_TM_dom_sf"/>
</dbReference>
<protein>
    <recommendedName>
        <fullName evidence="3">P-type ATPase A domain-containing protein</fullName>
    </recommendedName>
</protein>
<dbReference type="GO" id="GO:1902600">
    <property type="term" value="P:proton transmembrane transport"/>
    <property type="evidence" value="ECO:0007669"/>
    <property type="project" value="TreeGrafter"/>
</dbReference>
<dbReference type="PANTHER" id="PTHR43294">
    <property type="entry name" value="SODIUM/POTASSIUM-TRANSPORTING ATPASE SUBUNIT ALPHA"/>
    <property type="match status" value="1"/>
</dbReference>
<name>A0A673L7Y1_9TELE</name>
<feature type="compositionally biased region" description="Polar residues" evidence="1">
    <location>
        <begin position="155"/>
        <end position="170"/>
    </location>
</feature>
<dbReference type="GO" id="GO:0006883">
    <property type="term" value="P:intracellular sodium ion homeostasis"/>
    <property type="evidence" value="ECO:0007669"/>
    <property type="project" value="TreeGrafter"/>
</dbReference>
<dbReference type="Proteomes" id="UP000472270">
    <property type="component" value="Unassembled WGS sequence"/>
</dbReference>
<evidence type="ECO:0000259" key="3">
    <source>
        <dbReference type="Pfam" id="PF00122"/>
    </source>
</evidence>
<feature type="transmembrane region" description="Helical" evidence="2">
    <location>
        <begin position="57"/>
        <end position="74"/>
    </location>
</feature>
<dbReference type="Ensembl" id="ENSSRHT00000076486.1">
    <property type="protein sequence ID" value="ENSSRHP00000074456.1"/>
    <property type="gene ID" value="ENSSRHG00000036974.1"/>
</dbReference>
<keyword evidence="2" id="KW-0472">Membrane</keyword>
<dbReference type="GO" id="GO:0005886">
    <property type="term" value="C:plasma membrane"/>
    <property type="evidence" value="ECO:0007669"/>
    <property type="project" value="TreeGrafter"/>
</dbReference>
<dbReference type="PANTHER" id="PTHR43294:SF8">
    <property type="entry name" value="SODIUM_POTASSIUM-TRANSPORTING ATPASE SUBUNIT ALPHA"/>
    <property type="match status" value="1"/>
</dbReference>
<dbReference type="GO" id="GO:0030007">
    <property type="term" value="P:intracellular potassium ion homeostasis"/>
    <property type="evidence" value="ECO:0007669"/>
    <property type="project" value="TreeGrafter"/>
</dbReference>
<evidence type="ECO:0000313" key="5">
    <source>
        <dbReference type="Proteomes" id="UP000472270"/>
    </source>
</evidence>
<dbReference type="InterPro" id="IPR059000">
    <property type="entry name" value="ATPase_P-type_domA"/>
</dbReference>
<dbReference type="InterPro" id="IPR050510">
    <property type="entry name" value="Cation_transp_ATPase_P-type"/>
</dbReference>
<dbReference type="Gene3D" id="2.70.150.10">
    <property type="entry name" value="Calcium-transporting ATPase, cytoplasmic transduction domain A"/>
    <property type="match status" value="1"/>
</dbReference>
<dbReference type="Pfam" id="PF00122">
    <property type="entry name" value="E1-E2_ATPase"/>
    <property type="match status" value="1"/>
</dbReference>
<keyword evidence="5" id="KW-1185">Reference proteome</keyword>
<dbReference type="AlphaFoldDB" id="A0A673L7Y1"/>
<dbReference type="GO" id="GO:0005391">
    <property type="term" value="F:P-type sodium:potassium-exchanging transporter activity"/>
    <property type="evidence" value="ECO:0007669"/>
    <property type="project" value="TreeGrafter"/>
</dbReference>
<evidence type="ECO:0000256" key="1">
    <source>
        <dbReference type="SAM" id="MobiDB-lite"/>
    </source>
</evidence>